<dbReference type="RefSeq" id="WP_053436302.1">
    <property type="nucleotide sequence ID" value="NZ_LGUF01000007.1"/>
</dbReference>
<dbReference type="OrthoDB" id="2989503at2"/>
<name>A0A0M0GHF7_SPOGL</name>
<gene>
    <name evidence="1" type="ORF">AF332_20385</name>
</gene>
<keyword evidence="2" id="KW-1185">Reference proteome</keyword>
<evidence type="ECO:0000313" key="2">
    <source>
        <dbReference type="Proteomes" id="UP000037109"/>
    </source>
</evidence>
<sequence length="170" mass="20504">MSEKQNNKTMENMIINWGLPDCIKENEDYIVFKFDDKGLLNTKERGYHCEDGNVKFCLYYKRNEKVLFSMDFYKRNQRIMEELKRDKKEINLELLYVHDESLRKIGIASYYIEKLKYYAIQEGIEQIYVRANANAINFKQDNKKNSLSQSELEKFYKNRRSSEMPIVLFT</sequence>
<dbReference type="Gene3D" id="3.40.630.30">
    <property type="match status" value="1"/>
</dbReference>
<dbReference type="EMBL" id="LGUF01000007">
    <property type="protein sequence ID" value="KON88917.1"/>
    <property type="molecule type" value="Genomic_DNA"/>
</dbReference>
<accession>A0A0M0GHF7</accession>
<protein>
    <recommendedName>
        <fullName evidence="3">N-acetyltransferase domain-containing protein</fullName>
    </recommendedName>
</protein>
<dbReference type="PATRIC" id="fig|1459.3.peg.4497"/>
<comment type="caution">
    <text evidence="1">The sequence shown here is derived from an EMBL/GenBank/DDBJ whole genome shotgun (WGS) entry which is preliminary data.</text>
</comment>
<proteinExistence type="predicted"/>
<dbReference type="Proteomes" id="UP000037109">
    <property type="component" value="Unassembled WGS sequence"/>
</dbReference>
<evidence type="ECO:0000313" key="1">
    <source>
        <dbReference type="EMBL" id="KON88917.1"/>
    </source>
</evidence>
<organism evidence="1 2">
    <name type="scientific">Sporosarcina globispora</name>
    <name type="common">Bacillus globisporus</name>
    <dbReference type="NCBI Taxonomy" id="1459"/>
    <lineage>
        <taxon>Bacteria</taxon>
        <taxon>Bacillati</taxon>
        <taxon>Bacillota</taxon>
        <taxon>Bacilli</taxon>
        <taxon>Bacillales</taxon>
        <taxon>Caryophanaceae</taxon>
        <taxon>Sporosarcina</taxon>
    </lineage>
</organism>
<dbReference type="AlphaFoldDB" id="A0A0M0GHF7"/>
<reference evidence="2" key="1">
    <citation type="submission" date="2015-07" db="EMBL/GenBank/DDBJ databases">
        <title>Fjat-10036 dsm4.</title>
        <authorList>
            <person name="Liu B."/>
            <person name="Wang J."/>
            <person name="Zhu Y."/>
            <person name="Liu G."/>
            <person name="Chen Q."/>
            <person name="Chen Z."/>
            <person name="Lan J."/>
            <person name="Che J."/>
            <person name="Ge C."/>
            <person name="Shi H."/>
            <person name="Pan Z."/>
            <person name="Liu X."/>
        </authorList>
    </citation>
    <scope>NUCLEOTIDE SEQUENCE [LARGE SCALE GENOMIC DNA]</scope>
    <source>
        <strain evidence="2">DSM 4</strain>
    </source>
</reference>
<evidence type="ECO:0008006" key="3">
    <source>
        <dbReference type="Google" id="ProtNLM"/>
    </source>
</evidence>